<keyword evidence="2" id="KW-1185">Reference proteome</keyword>
<dbReference type="Proteomes" id="UP000766904">
    <property type="component" value="Unassembled WGS sequence"/>
</dbReference>
<evidence type="ECO:0000313" key="1">
    <source>
        <dbReference type="EMBL" id="TYL35853.1"/>
    </source>
</evidence>
<name>A0A8J8PZX7_9EURY</name>
<feature type="non-terminal residue" evidence="1">
    <location>
        <position position="1"/>
    </location>
</feature>
<gene>
    <name evidence="1" type="ORF">CV102_25540</name>
</gene>
<evidence type="ECO:0000313" key="2">
    <source>
        <dbReference type="Proteomes" id="UP000766904"/>
    </source>
</evidence>
<protein>
    <submittedName>
        <fullName evidence="1">Uncharacterized protein</fullName>
    </submittedName>
</protein>
<dbReference type="AlphaFoldDB" id="A0A8J8PZX7"/>
<organism evidence="1 2">
    <name type="scientific">Natronococcus pandeyae</name>
    <dbReference type="NCBI Taxonomy" id="2055836"/>
    <lineage>
        <taxon>Archaea</taxon>
        <taxon>Methanobacteriati</taxon>
        <taxon>Methanobacteriota</taxon>
        <taxon>Stenosarchaea group</taxon>
        <taxon>Halobacteria</taxon>
        <taxon>Halobacteriales</taxon>
        <taxon>Natrialbaceae</taxon>
        <taxon>Natronococcus</taxon>
    </lineage>
</organism>
<accession>A0A8J8PZX7</accession>
<comment type="caution">
    <text evidence="1">The sequence shown here is derived from an EMBL/GenBank/DDBJ whole genome shotgun (WGS) entry which is preliminary data.</text>
</comment>
<reference evidence="1" key="1">
    <citation type="submission" date="2017-11" db="EMBL/GenBank/DDBJ databases">
        <authorList>
            <person name="Kajale S.C."/>
            <person name="Sharma A."/>
        </authorList>
    </citation>
    <scope>NUCLEOTIDE SEQUENCE</scope>
    <source>
        <strain evidence="1">LS1_42</strain>
    </source>
</reference>
<proteinExistence type="predicted"/>
<sequence length="117" mass="12712">VAKRWEEFATKRTTGDGVFFTRDDVRQALTAIMGEQPHGTTITRVWEAMVELGGSGLEERTRQVSPKQPVKEILSMDLETATGLLEDRYCHLDLLEEGVASAGGVTPVVTQPPAGTA</sequence>
<dbReference type="EMBL" id="PHNJ01000030">
    <property type="protein sequence ID" value="TYL35853.1"/>
    <property type="molecule type" value="Genomic_DNA"/>
</dbReference>